<keyword evidence="1" id="KW-0812">Transmembrane</keyword>
<dbReference type="eggNOG" id="ENOG502ZZDV">
    <property type="taxonomic scope" value="Bacteria"/>
</dbReference>
<reference evidence="2 3" key="1">
    <citation type="journal article" date="2014" name="Genome Biol. Evol.">
        <title>Extensive gene acquisition in the extremely psychrophilic bacterial species Psychroflexus torquis and the link to sea-ice ecosystem specialism.</title>
        <authorList>
            <person name="Feng S."/>
            <person name="Powell S.M."/>
            <person name="Wilson R."/>
            <person name="Bowman J.P."/>
        </authorList>
    </citation>
    <scope>NUCLEOTIDE SEQUENCE [LARGE SCALE GENOMIC DNA]</scope>
    <source>
        <strain evidence="2 3">ACAM 44</strain>
    </source>
</reference>
<dbReference type="AlphaFoldDB" id="N1WZ40"/>
<gene>
    <name evidence="2" type="ORF">pgond44_07940</name>
</gene>
<sequence length="65" mass="7240">MSLNRNLHIGLILVVIVTSIAYGIALDWESIFEGSIILKDLQGFLTSVFVLLVLILGYFYKPVKA</sequence>
<keyword evidence="3" id="KW-1185">Reference proteome</keyword>
<feature type="transmembrane region" description="Helical" evidence="1">
    <location>
        <begin position="41"/>
        <end position="60"/>
    </location>
</feature>
<evidence type="ECO:0000256" key="1">
    <source>
        <dbReference type="SAM" id="Phobius"/>
    </source>
</evidence>
<dbReference type="EMBL" id="APLF01000007">
    <property type="protein sequence ID" value="EMY81153.1"/>
    <property type="molecule type" value="Genomic_DNA"/>
</dbReference>
<comment type="caution">
    <text evidence="2">The sequence shown here is derived from an EMBL/GenBank/DDBJ whole genome shotgun (WGS) entry which is preliminary data.</text>
</comment>
<proteinExistence type="predicted"/>
<protein>
    <submittedName>
        <fullName evidence="2">Uncharacterized protein</fullName>
    </submittedName>
</protein>
<dbReference type="STRING" id="1189619.pgond44_07940"/>
<feature type="transmembrane region" description="Helical" evidence="1">
    <location>
        <begin position="7"/>
        <end position="26"/>
    </location>
</feature>
<keyword evidence="1" id="KW-0472">Membrane</keyword>
<evidence type="ECO:0000313" key="3">
    <source>
        <dbReference type="Proteomes" id="UP000012317"/>
    </source>
</evidence>
<organism evidence="2 3">
    <name type="scientific">Psychroflexus gondwanensis ACAM 44</name>
    <dbReference type="NCBI Taxonomy" id="1189619"/>
    <lineage>
        <taxon>Bacteria</taxon>
        <taxon>Pseudomonadati</taxon>
        <taxon>Bacteroidota</taxon>
        <taxon>Flavobacteriia</taxon>
        <taxon>Flavobacteriales</taxon>
        <taxon>Flavobacteriaceae</taxon>
        <taxon>Psychroflexus</taxon>
    </lineage>
</organism>
<dbReference type="RefSeq" id="WP_003439563.1">
    <property type="nucleotide sequence ID" value="NZ_APLF01000007.1"/>
</dbReference>
<evidence type="ECO:0000313" key="2">
    <source>
        <dbReference type="EMBL" id="EMY81153.1"/>
    </source>
</evidence>
<dbReference type="Proteomes" id="UP000012317">
    <property type="component" value="Unassembled WGS sequence"/>
</dbReference>
<name>N1WZ40_9FLAO</name>
<accession>N1WZ40</accession>
<keyword evidence="1" id="KW-1133">Transmembrane helix</keyword>